<evidence type="ECO:0000256" key="7">
    <source>
        <dbReference type="ARBA" id="ARBA00023139"/>
    </source>
</evidence>
<feature type="signal peptide" evidence="9">
    <location>
        <begin position="1"/>
        <end position="30"/>
    </location>
</feature>
<reference evidence="11" key="1">
    <citation type="journal article" date="2021" name="PeerJ">
        <title>Extensive microbial diversity within the chicken gut microbiome revealed by metagenomics and culture.</title>
        <authorList>
            <person name="Gilroy R."/>
            <person name="Ravi A."/>
            <person name="Getino M."/>
            <person name="Pursley I."/>
            <person name="Horton D.L."/>
            <person name="Alikhan N.F."/>
            <person name="Baker D."/>
            <person name="Gharbi K."/>
            <person name="Hall N."/>
            <person name="Watson M."/>
            <person name="Adriaenssens E.M."/>
            <person name="Foster-Nyarko E."/>
            <person name="Jarju S."/>
            <person name="Secka A."/>
            <person name="Antonio M."/>
            <person name="Oren A."/>
            <person name="Chaudhuri R.R."/>
            <person name="La Ragione R."/>
            <person name="Hildebrand F."/>
            <person name="Pallen M.J."/>
        </authorList>
    </citation>
    <scope>NUCLEOTIDE SEQUENCE</scope>
    <source>
        <strain evidence="11">CHK33-5263</strain>
    </source>
</reference>
<keyword evidence="7" id="KW-0564">Palmitate</keyword>
<dbReference type="PANTHER" id="PTHR30570">
    <property type="entry name" value="PERIPLASMIC PHOSPHATE BINDING COMPONENT OF PHOSPHATE ABC TRANSPORTER"/>
    <property type="match status" value="1"/>
</dbReference>
<keyword evidence="8" id="KW-0449">Lipoprotein</keyword>
<evidence type="ECO:0000259" key="10">
    <source>
        <dbReference type="Pfam" id="PF12849"/>
    </source>
</evidence>
<dbReference type="InterPro" id="IPR024370">
    <property type="entry name" value="PBP_domain"/>
</dbReference>
<dbReference type="GO" id="GO:0006817">
    <property type="term" value="P:phosphate ion transport"/>
    <property type="evidence" value="ECO:0007669"/>
    <property type="project" value="UniProtKB-KW"/>
</dbReference>
<keyword evidence="5" id="KW-0813">Transport</keyword>
<dbReference type="PROSITE" id="PS51257">
    <property type="entry name" value="PROKAR_LIPOPROTEIN"/>
    <property type="match status" value="1"/>
</dbReference>
<feature type="domain" description="PBP" evidence="10">
    <location>
        <begin position="39"/>
        <end position="163"/>
    </location>
</feature>
<dbReference type="SUPFAM" id="SSF53850">
    <property type="entry name" value="Periplasmic binding protein-like II"/>
    <property type="match status" value="2"/>
</dbReference>
<evidence type="ECO:0000256" key="3">
    <source>
        <dbReference type="ARBA" id="ARBA00008725"/>
    </source>
</evidence>
<organism evidence="11 12">
    <name type="scientific">Candidatus Gallimonas intestinigallinarum</name>
    <dbReference type="NCBI Taxonomy" id="2838604"/>
    <lineage>
        <taxon>Bacteria</taxon>
        <taxon>Bacillati</taxon>
        <taxon>Bacillota</taxon>
        <taxon>Clostridia</taxon>
        <taxon>Candidatus Gallimonas</taxon>
    </lineage>
</organism>
<dbReference type="PANTHER" id="PTHR30570:SF1">
    <property type="entry name" value="PHOSPHATE-BINDING PROTEIN PSTS"/>
    <property type="match status" value="1"/>
</dbReference>
<feature type="domain" description="PBP" evidence="10">
    <location>
        <begin position="190"/>
        <end position="292"/>
    </location>
</feature>
<evidence type="ECO:0000256" key="2">
    <source>
        <dbReference type="ARBA" id="ARBA00004193"/>
    </source>
</evidence>
<evidence type="ECO:0000256" key="4">
    <source>
        <dbReference type="ARBA" id="ARBA00011529"/>
    </source>
</evidence>
<dbReference type="InterPro" id="IPR050811">
    <property type="entry name" value="Phosphate_ABC_transporter"/>
</dbReference>
<accession>A0A9D2DVG9</accession>
<proteinExistence type="inferred from homology"/>
<dbReference type="AlphaFoldDB" id="A0A9D2DVG9"/>
<evidence type="ECO:0000313" key="12">
    <source>
        <dbReference type="Proteomes" id="UP000824044"/>
    </source>
</evidence>
<dbReference type="Proteomes" id="UP000824044">
    <property type="component" value="Unassembled WGS sequence"/>
</dbReference>
<evidence type="ECO:0000256" key="6">
    <source>
        <dbReference type="ARBA" id="ARBA00022729"/>
    </source>
</evidence>
<keyword evidence="5" id="KW-0592">Phosphate transport</keyword>
<dbReference type="GO" id="GO:0005886">
    <property type="term" value="C:plasma membrane"/>
    <property type="evidence" value="ECO:0007669"/>
    <property type="project" value="UniProtKB-SubCell"/>
</dbReference>
<evidence type="ECO:0000256" key="9">
    <source>
        <dbReference type="SAM" id="SignalP"/>
    </source>
</evidence>
<dbReference type="Pfam" id="PF12849">
    <property type="entry name" value="PBP_like_2"/>
    <property type="match status" value="2"/>
</dbReference>
<reference evidence="11" key="2">
    <citation type="submission" date="2021-04" db="EMBL/GenBank/DDBJ databases">
        <authorList>
            <person name="Gilroy R."/>
        </authorList>
    </citation>
    <scope>NUCLEOTIDE SEQUENCE</scope>
    <source>
        <strain evidence="11">CHK33-5263</strain>
    </source>
</reference>
<evidence type="ECO:0000256" key="5">
    <source>
        <dbReference type="ARBA" id="ARBA00022592"/>
    </source>
</evidence>
<dbReference type="EMBL" id="DXBS01000033">
    <property type="protein sequence ID" value="HIZ24126.1"/>
    <property type="molecule type" value="Genomic_DNA"/>
</dbReference>
<comment type="subunit">
    <text evidence="4">The complex is composed of two ATP-binding proteins (PstB), two transmembrane proteins (PstC and PstA) and a solute-binding protein (PstS).</text>
</comment>
<comment type="caution">
    <text evidence="11">The sequence shown here is derived from an EMBL/GenBank/DDBJ whole genome shotgun (WGS) entry which is preliminary data.</text>
</comment>
<feature type="chain" id="PRO_5039579353" evidence="9">
    <location>
        <begin position="31"/>
        <end position="302"/>
    </location>
</feature>
<comment type="function">
    <text evidence="1">Part of the ABC transporter complex PstSACB involved in phosphate import.</text>
</comment>
<sequence length="302" mass="31565">MKKKFLAIGVAAALSVTAVGMMAGCGPASADGVTEITAAFSRPNTSGTYGAFNELVVNSEGKSIDEAINDDGLDFAACVQYSQETGNVVTDVAANPNALGYISLGAVAANSNQIKAVQVNGVDATVANIENGSYALSRPFNFVYRTEEGISDLAQNFIDFIESAQGQELVNEEYIGQAEEAKEYTPYSGSETTLTLTGSTSVQPLMRDFIIPAYQELNPGITIECSGSGSGQGESDAVAGNNDLGMISRALGSDYADTLTAYTIALDGIAVIVQKDVALTNVTFDQLYNLYMNGTPIPCDAE</sequence>
<evidence type="ECO:0000256" key="8">
    <source>
        <dbReference type="ARBA" id="ARBA00023288"/>
    </source>
</evidence>
<protein>
    <submittedName>
        <fullName evidence="11">Substrate-binding domain-containing protein</fullName>
    </submittedName>
</protein>
<dbReference type="Gene3D" id="3.40.190.10">
    <property type="entry name" value="Periplasmic binding protein-like II"/>
    <property type="match status" value="3"/>
</dbReference>
<evidence type="ECO:0000313" key="11">
    <source>
        <dbReference type="EMBL" id="HIZ24126.1"/>
    </source>
</evidence>
<comment type="similarity">
    <text evidence="3">Belongs to the PstS family.</text>
</comment>
<comment type="subcellular location">
    <subcellularLocation>
        <location evidence="2">Cell membrane</location>
        <topology evidence="2">Lipid-anchor</topology>
    </subcellularLocation>
</comment>
<name>A0A9D2DVG9_9FIRM</name>
<evidence type="ECO:0000256" key="1">
    <source>
        <dbReference type="ARBA" id="ARBA00002841"/>
    </source>
</evidence>
<gene>
    <name evidence="11" type="ORF">H9812_01430</name>
</gene>
<keyword evidence="6 9" id="KW-0732">Signal</keyword>